<dbReference type="EMBL" id="FNVA01000003">
    <property type="protein sequence ID" value="SEG14162.1"/>
    <property type="molecule type" value="Genomic_DNA"/>
</dbReference>
<accession>A0A1H5XR65</accession>
<name>A0A1H5XR65_9BACT</name>
<keyword evidence="2" id="KW-1185">Reference proteome</keyword>
<evidence type="ECO:0008006" key="3">
    <source>
        <dbReference type="Google" id="ProtNLM"/>
    </source>
</evidence>
<proteinExistence type="predicted"/>
<dbReference type="AlphaFoldDB" id="A0A1H5XR65"/>
<dbReference type="OrthoDB" id="883590at2"/>
<gene>
    <name evidence="1" type="ORF">SAMN05421819_1933</name>
</gene>
<evidence type="ECO:0000313" key="1">
    <source>
        <dbReference type="EMBL" id="SEG14162.1"/>
    </source>
</evidence>
<sequence>METTTLYRPVGQRELELIAESGYTAFPPRLAGQPIFYPVLTEEYARHIAERWNTDDEFSGYVGHVLRFEVGNDFLARYEVQKVGDRTALEYWIPAGELPEFNRQIVGRIELVASYRREGSLPNGS</sequence>
<organism evidence="1 2">
    <name type="scientific">Bryocella elongata</name>
    <dbReference type="NCBI Taxonomy" id="863522"/>
    <lineage>
        <taxon>Bacteria</taxon>
        <taxon>Pseudomonadati</taxon>
        <taxon>Acidobacteriota</taxon>
        <taxon>Terriglobia</taxon>
        <taxon>Terriglobales</taxon>
        <taxon>Acidobacteriaceae</taxon>
        <taxon>Bryocella</taxon>
    </lineage>
</organism>
<dbReference type="RefSeq" id="WP_103932857.1">
    <property type="nucleotide sequence ID" value="NZ_FNVA01000003.1"/>
</dbReference>
<dbReference type="Proteomes" id="UP000236728">
    <property type="component" value="Unassembled WGS sequence"/>
</dbReference>
<evidence type="ECO:0000313" key="2">
    <source>
        <dbReference type="Proteomes" id="UP000236728"/>
    </source>
</evidence>
<protein>
    <recommendedName>
        <fullName evidence="3">ADP-ribosylation/crystallin J1</fullName>
    </recommendedName>
</protein>
<reference evidence="1 2" key="1">
    <citation type="submission" date="2016-10" db="EMBL/GenBank/DDBJ databases">
        <authorList>
            <person name="de Groot N.N."/>
        </authorList>
    </citation>
    <scope>NUCLEOTIDE SEQUENCE [LARGE SCALE GENOMIC DNA]</scope>
    <source>
        <strain evidence="1 2">DSM 22489</strain>
    </source>
</reference>